<reference evidence="1" key="1">
    <citation type="journal article" date="2020" name="Stud. Mycol.">
        <title>101 Dothideomycetes genomes: a test case for predicting lifestyles and emergence of pathogens.</title>
        <authorList>
            <person name="Haridas S."/>
            <person name="Albert R."/>
            <person name="Binder M."/>
            <person name="Bloem J."/>
            <person name="Labutti K."/>
            <person name="Salamov A."/>
            <person name="Andreopoulos B."/>
            <person name="Baker S."/>
            <person name="Barry K."/>
            <person name="Bills G."/>
            <person name="Bluhm B."/>
            <person name="Cannon C."/>
            <person name="Castanera R."/>
            <person name="Culley D."/>
            <person name="Daum C."/>
            <person name="Ezra D."/>
            <person name="Gonzalez J."/>
            <person name="Henrissat B."/>
            <person name="Kuo A."/>
            <person name="Liang C."/>
            <person name="Lipzen A."/>
            <person name="Lutzoni F."/>
            <person name="Magnuson J."/>
            <person name="Mondo S."/>
            <person name="Nolan M."/>
            <person name="Ohm R."/>
            <person name="Pangilinan J."/>
            <person name="Park H.-J."/>
            <person name="Ramirez L."/>
            <person name="Alfaro M."/>
            <person name="Sun H."/>
            <person name="Tritt A."/>
            <person name="Yoshinaga Y."/>
            <person name="Zwiers L.-H."/>
            <person name="Turgeon B."/>
            <person name="Goodwin S."/>
            <person name="Spatafora J."/>
            <person name="Crous P."/>
            <person name="Grigoriev I."/>
        </authorList>
    </citation>
    <scope>NUCLEOTIDE SEQUENCE</scope>
    <source>
        <strain evidence="1">CBS 116005</strain>
    </source>
</reference>
<dbReference type="EMBL" id="ML995844">
    <property type="protein sequence ID" value="KAF2768498.1"/>
    <property type="molecule type" value="Genomic_DNA"/>
</dbReference>
<accession>A0A6G1L7U6</accession>
<gene>
    <name evidence="1" type="ORF">EJ03DRAFT_120572</name>
</gene>
<evidence type="ECO:0000313" key="1">
    <source>
        <dbReference type="EMBL" id="KAF2768498.1"/>
    </source>
</evidence>
<dbReference type="AlphaFoldDB" id="A0A6G1L7U6"/>
<protein>
    <submittedName>
        <fullName evidence="1">Uncharacterized protein</fullName>
    </submittedName>
</protein>
<name>A0A6G1L7U6_9PEZI</name>
<proteinExistence type="predicted"/>
<dbReference type="Proteomes" id="UP000799436">
    <property type="component" value="Unassembled WGS sequence"/>
</dbReference>
<evidence type="ECO:0000313" key="2">
    <source>
        <dbReference type="Proteomes" id="UP000799436"/>
    </source>
</evidence>
<sequence length="176" mass="20643">MTLQPMTRVNYRLLILYNGQSRNADCQPQSTRTTRVLEYRRDQALWTSLSTSKTPIILATILTLPSYRVTMSCQSTWTKIRPLFVWRRLQSRLQLDSRRVTHTTWNGYVAGFTYTCCKIFEQTPYDTHATLHRRLVNLTEMVLQKEKFARRCCNGIDHGSWRYQKVGEFSMIGGHA</sequence>
<keyword evidence="2" id="KW-1185">Reference proteome</keyword>
<organism evidence="1 2">
    <name type="scientific">Teratosphaeria nubilosa</name>
    <dbReference type="NCBI Taxonomy" id="161662"/>
    <lineage>
        <taxon>Eukaryota</taxon>
        <taxon>Fungi</taxon>
        <taxon>Dikarya</taxon>
        <taxon>Ascomycota</taxon>
        <taxon>Pezizomycotina</taxon>
        <taxon>Dothideomycetes</taxon>
        <taxon>Dothideomycetidae</taxon>
        <taxon>Mycosphaerellales</taxon>
        <taxon>Teratosphaeriaceae</taxon>
        <taxon>Teratosphaeria</taxon>
    </lineage>
</organism>